<dbReference type="Proteomes" id="UP000249046">
    <property type="component" value="Unassembled WGS sequence"/>
</dbReference>
<dbReference type="EMBL" id="QFPO01000030">
    <property type="protein sequence ID" value="PZQ09367.1"/>
    <property type="molecule type" value="Genomic_DNA"/>
</dbReference>
<keyword evidence="10" id="KW-0997">Cell inner membrane</keyword>
<dbReference type="GO" id="GO:0015648">
    <property type="term" value="F:lipid-linked peptidoglycan transporter activity"/>
    <property type="evidence" value="ECO:0007669"/>
    <property type="project" value="UniProtKB-UniRule"/>
</dbReference>
<dbReference type="GO" id="GO:0005886">
    <property type="term" value="C:plasma membrane"/>
    <property type="evidence" value="ECO:0007669"/>
    <property type="project" value="UniProtKB-SubCell"/>
</dbReference>
<feature type="transmembrane region" description="Helical" evidence="10">
    <location>
        <begin position="472"/>
        <end position="493"/>
    </location>
</feature>
<dbReference type="PANTHER" id="PTHR47019:SF1">
    <property type="entry name" value="LIPID II FLIPPASE MURJ"/>
    <property type="match status" value="1"/>
</dbReference>
<dbReference type="GO" id="GO:0009252">
    <property type="term" value="P:peptidoglycan biosynthetic process"/>
    <property type="evidence" value="ECO:0007669"/>
    <property type="project" value="UniProtKB-UniRule"/>
</dbReference>
<gene>
    <name evidence="12" type="primary">mviN</name>
    <name evidence="10" type="synonym">murJ</name>
    <name evidence="12" type="ORF">DI564_17875</name>
</gene>
<dbReference type="GO" id="GO:0008360">
    <property type="term" value="P:regulation of cell shape"/>
    <property type="evidence" value="ECO:0007669"/>
    <property type="project" value="UniProtKB-UniRule"/>
</dbReference>
<feature type="transmembrane region" description="Helical" evidence="10">
    <location>
        <begin position="165"/>
        <end position="184"/>
    </location>
</feature>
<dbReference type="HAMAP" id="MF_02078">
    <property type="entry name" value="MurJ_MviN"/>
    <property type="match status" value="1"/>
</dbReference>
<feature type="transmembrane region" description="Helical" evidence="10">
    <location>
        <begin position="505"/>
        <end position="528"/>
    </location>
</feature>
<reference evidence="12 13" key="1">
    <citation type="submission" date="2017-08" db="EMBL/GenBank/DDBJ databases">
        <title>Infants hospitalized years apart are colonized by the same room-sourced microbial strains.</title>
        <authorList>
            <person name="Brooks B."/>
            <person name="Olm M.R."/>
            <person name="Firek B.A."/>
            <person name="Baker R."/>
            <person name="Thomas B.C."/>
            <person name="Morowitz M.J."/>
            <person name="Banfield J.F."/>
        </authorList>
    </citation>
    <scope>NUCLEOTIDE SEQUENCE [LARGE SCALE GENOMIC DNA]</scope>
    <source>
        <strain evidence="12">S2_005_003_R2_42</strain>
    </source>
</reference>
<comment type="subcellular location">
    <subcellularLocation>
        <location evidence="10">Cell inner membrane</location>
        <topology evidence="10">Multi-pass membrane protein</topology>
    </subcellularLocation>
    <subcellularLocation>
        <location evidence="1">Cell membrane</location>
        <topology evidence="1">Multi-pass membrane protein</topology>
    </subcellularLocation>
</comment>
<feature type="transmembrane region" description="Helical" evidence="10">
    <location>
        <begin position="138"/>
        <end position="158"/>
    </location>
</feature>
<feature type="transmembrane region" description="Helical" evidence="10">
    <location>
        <begin position="274"/>
        <end position="292"/>
    </location>
</feature>
<comment type="caution">
    <text evidence="12">The sequence shown here is derived from an EMBL/GenBank/DDBJ whole genome shotgun (WGS) entry which is preliminary data.</text>
</comment>
<keyword evidence="2 10" id="KW-1003">Cell membrane</keyword>
<feature type="transmembrane region" description="Helical" evidence="10">
    <location>
        <begin position="31"/>
        <end position="49"/>
    </location>
</feature>
<comment type="function">
    <text evidence="8 10 11">Involved in peptidoglycan biosynthesis. Transports lipid-linked peptidoglycan precursors from the inner to the outer leaflet of the cytoplasmic membrane.</text>
</comment>
<dbReference type="PANTHER" id="PTHR47019">
    <property type="entry name" value="LIPID II FLIPPASE MURJ"/>
    <property type="match status" value="1"/>
</dbReference>
<dbReference type="CDD" id="cd13123">
    <property type="entry name" value="MATE_MurJ_like"/>
    <property type="match status" value="1"/>
</dbReference>
<comment type="similarity">
    <text evidence="9 10 11">Belongs to the MurJ/MviN family.</text>
</comment>
<dbReference type="GO" id="GO:0071555">
    <property type="term" value="P:cell wall organization"/>
    <property type="evidence" value="ECO:0007669"/>
    <property type="project" value="UniProtKB-UniRule"/>
</dbReference>
<comment type="pathway">
    <text evidence="10">Cell wall biogenesis; peptidoglycan biosynthesis.</text>
</comment>
<keyword evidence="3 10" id="KW-0812">Transmembrane</keyword>
<dbReference type="PRINTS" id="PR01806">
    <property type="entry name" value="VIRFACTRMVIN"/>
</dbReference>
<keyword evidence="5 10" id="KW-0573">Peptidoglycan synthesis</keyword>
<feature type="transmembrane region" description="Helical" evidence="10">
    <location>
        <begin position="313"/>
        <end position="333"/>
    </location>
</feature>
<organism evidence="12 13">
    <name type="scientific">Rhodanobacter denitrificans</name>
    <dbReference type="NCBI Taxonomy" id="666685"/>
    <lineage>
        <taxon>Bacteria</taxon>
        <taxon>Pseudomonadati</taxon>
        <taxon>Pseudomonadota</taxon>
        <taxon>Gammaproteobacteria</taxon>
        <taxon>Lysobacterales</taxon>
        <taxon>Rhodanobacteraceae</taxon>
        <taxon>Rhodanobacter</taxon>
    </lineage>
</organism>
<dbReference type="Pfam" id="PF03023">
    <property type="entry name" value="MurJ"/>
    <property type="match status" value="1"/>
</dbReference>
<evidence type="ECO:0000256" key="11">
    <source>
        <dbReference type="PIRNR" id="PIRNR002869"/>
    </source>
</evidence>
<keyword evidence="7 10" id="KW-0472">Membrane</keyword>
<evidence type="ECO:0000256" key="7">
    <source>
        <dbReference type="ARBA" id="ARBA00023136"/>
    </source>
</evidence>
<evidence type="ECO:0000256" key="10">
    <source>
        <dbReference type="HAMAP-Rule" id="MF_02078"/>
    </source>
</evidence>
<dbReference type="GO" id="GO:0034204">
    <property type="term" value="P:lipid translocation"/>
    <property type="evidence" value="ECO:0007669"/>
    <property type="project" value="TreeGrafter"/>
</dbReference>
<protein>
    <recommendedName>
        <fullName evidence="10">Probable lipid II flippase MurJ</fullName>
    </recommendedName>
</protein>
<dbReference type="NCBIfam" id="TIGR01695">
    <property type="entry name" value="murJ_mviN"/>
    <property type="match status" value="1"/>
</dbReference>
<feature type="transmembrane region" description="Helical" evidence="10">
    <location>
        <begin position="190"/>
        <end position="212"/>
    </location>
</feature>
<evidence type="ECO:0000313" key="13">
    <source>
        <dbReference type="Proteomes" id="UP000249046"/>
    </source>
</evidence>
<dbReference type="InterPro" id="IPR004268">
    <property type="entry name" value="MurJ"/>
</dbReference>
<evidence type="ECO:0000256" key="6">
    <source>
        <dbReference type="ARBA" id="ARBA00022989"/>
    </source>
</evidence>
<accession>A0A2W5LPR8</accession>
<keyword evidence="4 10" id="KW-0133">Cell shape</keyword>
<keyword evidence="10 11" id="KW-0961">Cell wall biogenesis/degradation</keyword>
<evidence type="ECO:0000256" key="4">
    <source>
        <dbReference type="ARBA" id="ARBA00022960"/>
    </source>
</evidence>
<dbReference type="AlphaFoldDB" id="A0A2W5LPR8"/>
<evidence type="ECO:0000256" key="9">
    <source>
        <dbReference type="ARBA" id="ARBA00061532"/>
    </source>
</evidence>
<keyword evidence="6 10" id="KW-1133">Transmembrane helix</keyword>
<name>A0A2W5LPR8_9GAMM</name>
<evidence type="ECO:0000256" key="3">
    <source>
        <dbReference type="ARBA" id="ARBA00022692"/>
    </source>
</evidence>
<evidence type="ECO:0000256" key="1">
    <source>
        <dbReference type="ARBA" id="ARBA00004651"/>
    </source>
</evidence>
<feature type="transmembrane region" description="Helical" evidence="10">
    <location>
        <begin position="353"/>
        <end position="380"/>
    </location>
</feature>
<dbReference type="UniPathway" id="UPA00219"/>
<evidence type="ECO:0000256" key="5">
    <source>
        <dbReference type="ARBA" id="ARBA00022984"/>
    </source>
</evidence>
<feature type="transmembrane region" description="Helical" evidence="10">
    <location>
        <begin position="392"/>
        <end position="413"/>
    </location>
</feature>
<feature type="transmembrane region" description="Helical" evidence="10">
    <location>
        <begin position="233"/>
        <end position="262"/>
    </location>
</feature>
<feature type="transmembrane region" description="Helical" evidence="10">
    <location>
        <begin position="95"/>
        <end position="118"/>
    </location>
</feature>
<keyword evidence="10 11" id="KW-0813">Transport</keyword>
<dbReference type="InterPro" id="IPR051050">
    <property type="entry name" value="Lipid_II_flippase_MurJ/MviN"/>
</dbReference>
<proteinExistence type="inferred from homology"/>
<feature type="transmembrane region" description="Helical" evidence="10">
    <location>
        <begin position="433"/>
        <end position="452"/>
    </location>
</feature>
<evidence type="ECO:0000256" key="2">
    <source>
        <dbReference type="ARBA" id="ARBA00022475"/>
    </source>
</evidence>
<sequence>MPAAPSLLRSMLSFSGGTFVSRLLGLVREMVIAWTFGANATTDAFWVAFRIPNFMRRLFAEGSFAAAFVPVLTEVKERGSAEALRELIARAAGTLGGILLVVTALGIVCADGVTRVFAPGSIDDPAKLALTSDLLRLTFPYLLFISLTALAGSVLNSFHRFALPALTPVIFNLCMIVGALWLAPRMDVPIMALGWAILAAGVFQLLFQLPALRHLNLLTLPRWGWRHPDVQRILKLMVPTLFGSSVAQVNLLLDTLIASFLITGSQTWLAQTDRLLEFPLGLFGVALGTVILPSLSRHHVGADPDGYSRALDWGLRTALLIAVPAMLGLVLLAEPIVSTLFQHGRFDAHDVRMAALSLSALSFGLPAFVLVKVLAPAFYARQDTRTPVRAGIAAMIASMLLNGVFVGLLLVLWHRPQDVADGWFAALDRVPGLHVGLALASALASYLNLALLWRALRREGVYRRAPGWGRHLLRLTLACAAMVAVLLAGLFVWHDWTQWSAATRLTRLLALIAAAGTAFVATLLALGLRLRDLRGH</sequence>
<dbReference type="PIRSF" id="PIRSF002869">
    <property type="entry name" value="MviN"/>
    <property type="match status" value="1"/>
</dbReference>
<evidence type="ECO:0000256" key="8">
    <source>
        <dbReference type="ARBA" id="ARBA00060041"/>
    </source>
</evidence>
<evidence type="ECO:0000313" key="12">
    <source>
        <dbReference type="EMBL" id="PZQ09367.1"/>
    </source>
</evidence>